<feature type="region of interest" description="Disordered" evidence="1">
    <location>
        <begin position="62"/>
        <end position="92"/>
    </location>
</feature>
<feature type="compositionally biased region" description="Basic residues" evidence="1">
    <location>
        <begin position="72"/>
        <end position="84"/>
    </location>
</feature>
<evidence type="ECO:0000256" key="1">
    <source>
        <dbReference type="SAM" id="MobiDB-lite"/>
    </source>
</evidence>
<dbReference type="EMBL" id="AGNL01027098">
    <property type="protein sequence ID" value="EJK57766.1"/>
    <property type="molecule type" value="Genomic_DNA"/>
</dbReference>
<dbReference type="Proteomes" id="UP000266841">
    <property type="component" value="Unassembled WGS sequence"/>
</dbReference>
<evidence type="ECO:0000313" key="2">
    <source>
        <dbReference type="EMBL" id="EJK57766.1"/>
    </source>
</evidence>
<name>K0SA19_THAOC</name>
<comment type="caution">
    <text evidence="2">The sequence shown here is derived from an EMBL/GenBank/DDBJ whole genome shotgun (WGS) entry which is preliminary data.</text>
</comment>
<feature type="compositionally biased region" description="Basic and acidic residues" evidence="1">
    <location>
        <begin position="62"/>
        <end position="71"/>
    </location>
</feature>
<organism evidence="2 3">
    <name type="scientific">Thalassiosira oceanica</name>
    <name type="common">Marine diatom</name>
    <dbReference type="NCBI Taxonomy" id="159749"/>
    <lineage>
        <taxon>Eukaryota</taxon>
        <taxon>Sar</taxon>
        <taxon>Stramenopiles</taxon>
        <taxon>Ochrophyta</taxon>
        <taxon>Bacillariophyta</taxon>
        <taxon>Coscinodiscophyceae</taxon>
        <taxon>Thalassiosirophycidae</taxon>
        <taxon>Thalassiosirales</taxon>
        <taxon>Thalassiosiraceae</taxon>
        <taxon>Thalassiosira</taxon>
    </lineage>
</organism>
<gene>
    <name evidence="2" type="ORF">THAOC_22163</name>
</gene>
<protein>
    <submittedName>
        <fullName evidence="2">Uncharacterized protein</fullName>
    </submittedName>
</protein>
<reference evidence="2 3" key="1">
    <citation type="journal article" date="2012" name="Genome Biol.">
        <title>Genome and low-iron response of an oceanic diatom adapted to chronic iron limitation.</title>
        <authorList>
            <person name="Lommer M."/>
            <person name="Specht M."/>
            <person name="Roy A.S."/>
            <person name="Kraemer L."/>
            <person name="Andreson R."/>
            <person name="Gutowska M.A."/>
            <person name="Wolf J."/>
            <person name="Bergner S.V."/>
            <person name="Schilhabel M.B."/>
            <person name="Klostermeier U.C."/>
            <person name="Beiko R.G."/>
            <person name="Rosenstiel P."/>
            <person name="Hippler M."/>
            <person name="Laroche J."/>
        </authorList>
    </citation>
    <scope>NUCLEOTIDE SEQUENCE [LARGE SCALE GENOMIC DNA]</scope>
    <source>
        <strain evidence="2 3">CCMP1005</strain>
    </source>
</reference>
<keyword evidence="3" id="KW-1185">Reference proteome</keyword>
<dbReference type="AlphaFoldDB" id="K0SA19"/>
<sequence>MLPKLTTVDSFFELRHFIAAVTAENHNPSPTWQVSSEIANMPRLTPKRKDLSDLSPRDAVEAYAERKETKQRVRSGKRRLKKRSSVRELTSKEQLFPRDHQLGRSQHYTLRYHTLLMVIFRSKGDKVA</sequence>
<evidence type="ECO:0000313" key="3">
    <source>
        <dbReference type="Proteomes" id="UP000266841"/>
    </source>
</evidence>
<proteinExistence type="predicted"/>
<accession>K0SA19</accession>